<keyword evidence="5" id="KW-0813">Transport</keyword>
<reference evidence="9" key="1">
    <citation type="submission" date="2016-04" db="EMBL/GenBank/DDBJ databases">
        <authorList>
            <person name="Nguyen H.D."/>
            <person name="Samba Siva P."/>
            <person name="Cullis J."/>
            <person name="Levesque C.A."/>
            <person name="Hambleton S."/>
        </authorList>
    </citation>
    <scope>NUCLEOTIDE SEQUENCE</scope>
    <source>
        <strain evidence="9">DAOMC 236416</strain>
    </source>
</reference>
<evidence type="ECO:0000256" key="1">
    <source>
        <dbReference type="ARBA" id="ARBA00005696"/>
    </source>
</evidence>
<dbReference type="Pfam" id="PF03987">
    <property type="entry name" value="Autophagy_act_C"/>
    <property type="match status" value="1"/>
</dbReference>
<evidence type="ECO:0000256" key="5">
    <source>
        <dbReference type="ARBA" id="ARBA00022927"/>
    </source>
</evidence>
<evidence type="ECO:0000256" key="7">
    <source>
        <dbReference type="ARBA" id="ARBA00029833"/>
    </source>
</evidence>
<dbReference type="GO" id="GO:0061651">
    <property type="term" value="F:Atg12 conjugating enzyme activity"/>
    <property type="evidence" value="ECO:0007669"/>
    <property type="project" value="TreeGrafter"/>
</dbReference>
<protein>
    <recommendedName>
        <fullName evidence="2">Ubiquitin-like-conjugating enzyme ATG10</fullName>
    </recommendedName>
    <alternativeName>
        <fullName evidence="7">Autophagy-related protein 10</fullName>
    </alternativeName>
</protein>
<dbReference type="GO" id="GO:0015031">
    <property type="term" value="P:protein transport"/>
    <property type="evidence" value="ECO:0007669"/>
    <property type="project" value="UniProtKB-KW"/>
</dbReference>
<evidence type="ECO:0000313" key="9">
    <source>
        <dbReference type="EMBL" id="KAE8257352.1"/>
    </source>
</evidence>
<dbReference type="GO" id="GO:0000422">
    <property type="term" value="P:autophagy of mitochondrion"/>
    <property type="evidence" value="ECO:0007669"/>
    <property type="project" value="TreeGrafter"/>
</dbReference>
<feature type="region of interest" description="Disordered" evidence="8">
    <location>
        <begin position="105"/>
        <end position="129"/>
    </location>
</feature>
<proteinExistence type="inferred from homology"/>
<evidence type="ECO:0000256" key="3">
    <source>
        <dbReference type="ARBA" id="ARBA00022679"/>
    </source>
</evidence>
<keyword evidence="10" id="KW-1185">Reference proteome</keyword>
<organism evidence="9 10">
    <name type="scientific">Tilletia indica</name>
    <dbReference type="NCBI Taxonomy" id="43049"/>
    <lineage>
        <taxon>Eukaryota</taxon>
        <taxon>Fungi</taxon>
        <taxon>Dikarya</taxon>
        <taxon>Basidiomycota</taxon>
        <taxon>Ustilaginomycotina</taxon>
        <taxon>Exobasidiomycetes</taxon>
        <taxon>Tilletiales</taxon>
        <taxon>Tilletiaceae</taxon>
        <taxon>Tilletia</taxon>
    </lineage>
</organism>
<evidence type="ECO:0000256" key="6">
    <source>
        <dbReference type="ARBA" id="ARBA00023006"/>
    </source>
</evidence>
<dbReference type="GO" id="GO:0000045">
    <property type="term" value="P:autophagosome assembly"/>
    <property type="evidence" value="ECO:0007669"/>
    <property type="project" value="TreeGrafter"/>
</dbReference>
<gene>
    <name evidence="9" type="ORF">A4X13_0g2404</name>
</gene>
<comment type="caution">
    <text evidence="9">The sequence shown here is derived from an EMBL/GenBank/DDBJ whole genome shotgun (WGS) entry which is preliminary data.</text>
</comment>
<sequence length="335" mass="36014">MPGVAQISYEDFLTACRAFLTAYSRSRPSSLSHSHSPTPSEVEGEPALGAHLYSRGWSLDEFKSNFGPQFSYLRRSLPLQIQLDAPSLPPNESLDEDWLSEAEDLASASSSLPRAGPVPDMSSLSVDGSEAPQHAPILVTMSQSICYSTTWRVPVFYLSVSPSDGSPLTLEQVIRSSIVQHELDPLTERAGQRRDSSSEPSRPDEPQESQPADLPATFAPISSTEHPITGEPVLYLHPCETAAWLETLLLPQVARREARSALARTSSSSMGSLHRSAAGSISHDGVVSTTAASAEDTHSALTSESSGLASTDDRTLCSYLETFVALVASAIEMRL</sequence>
<name>A0A177TT84_9BASI</name>
<accession>A0A177TT84</accession>
<dbReference type="PANTHER" id="PTHR14957:SF1">
    <property type="entry name" value="UBIQUITIN-LIKE-CONJUGATING ENZYME ATG10"/>
    <property type="match status" value="1"/>
</dbReference>
<evidence type="ECO:0000256" key="8">
    <source>
        <dbReference type="SAM" id="MobiDB-lite"/>
    </source>
</evidence>
<comment type="similarity">
    <text evidence="1">Belongs to the ATG10 family.</text>
</comment>
<evidence type="ECO:0000256" key="2">
    <source>
        <dbReference type="ARBA" id="ARBA00021099"/>
    </source>
</evidence>
<keyword evidence="4" id="KW-0833">Ubl conjugation pathway</keyword>
<dbReference type="GO" id="GO:0005829">
    <property type="term" value="C:cytosol"/>
    <property type="evidence" value="ECO:0007669"/>
    <property type="project" value="TreeGrafter"/>
</dbReference>
<dbReference type="InterPro" id="IPR007135">
    <property type="entry name" value="Atg3/Atg10"/>
</dbReference>
<dbReference type="Gene3D" id="3.30.1460.50">
    <property type="match status" value="1"/>
</dbReference>
<reference evidence="9" key="2">
    <citation type="journal article" date="2019" name="IMA Fungus">
        <title>Genome sequencing and comparison of five Tilletia species to identify candidate genes for the detection of regulated species infecting wheat.</title>
        <authorList>
            <person name="Nguyen H.D.T."/>
            <person name="Sultana T."/>
            <person name="Kesanakurti P."/>
            <person name="Hambleton S."/>
        </authorList>
    </citation>
    <scope>NUCLEOTIDE SEQUENCE</scope>
    <source>
        <strain evidence="9">DAOMC 236416</strain>
    </source>
</reference>
<keyword evidence="6" id="KW-0072">Autophagy</keyword>
<evidence type="ECO:0000313" key="10">
    <source>
        <dbReference type="Proteomes" id="UP000077521"/>
    </source>
</evidence>
<evidence type="ECO:0000256" key="4">
    <source>
        <dbReference type="ARBA" id="ARBA00022786"/>
    </source>
</evidence>
<keyword evidence="5" id="KW-0653">Protein transport</keyword>
<feature type="region of interest" description="Disordered" evidence="8">
    <location>
        <begin position="181"/>
        <end position="223"/>
    </location>
</feature>
<dbReference type="EMBL" id="LWDF02000114">
    <property type="protein sequence ID" value="KAE8257352.1"/>
    <property type="molecule type" value="Genomic_DNA"/>
</dbReference>
<dbReference type="Proteomes" id="UP000077521">
    <property type="component" value="Unassembled WGS sequence"/>
</dbReference>
<keyword evidence="3" id="KW-0808">Transferase</keyword>
<dbReference type="PANTHER" id="PTHR14957">
    <property type="entry name" value="UBIQUITIN-LIKE-CONJUGATING ENZYME ATG10"/>
    <property type="match status" value="1"/>
</dbReference>
<dbReference type="GO" id="GO:0032446">
    <property type="term" value="P:protein modification by small protein conjugation"/>
    <property type="evidence" value="ECO:0007669"/>
    <property type="project" value="TreeGrafter"/>
</dbReference>
<dbReference type="AlphaFoldDB" id="A0A177TT84"/>
<feature type="compositionally biased region" description="Basic and acidic residues" evidence="8">
    <location>
        <begin position="181"/>
        <end position="205"/>
    </location>
</feature>